<keyword evidence="4" id="KW-1185">Reference proteome</keyword>
<organism evidence="3 4">
    <name type="scientific">Nostoc edaphicum CCNP1411</name>
    <dbReference type="NCBI Taxonomy" id="1472755"/>
    <lineage>
        <taxon>Bacteria</taxon>
        <taxon>Bacillati</taxon>
        <taxon>Cyanobacteriota</taxon>
        <taxon>Cyanophyceae</taxon>
        <taxon>Nostocales</taxon>
        <taxon>Nostocaceae</taxon>
        <taxon>Nostoc</taxon>
    </lineage>
</organism>
<dbReference type="InterPro" id="IPR024370">
    <property type="entry name" value="PBP_domain"/>
</dbReference>
<keyword evidence="1" id="KW-0732">Signal</keyword>
<dbReference type="PANTHER" id="PTHR30570">
    <property type="entry name" value="PERIPLASMIC PHOSPHATE BINDING COMPONENT OF PHOSPHATE ABC TRANSPORTER"/>
    <property type="match status" value="1"/>
</dbReference>
<dbReference type="KEGG" id="ned:HUN01_01825"/>
<reference evidence="4" key="1">
    <citation type="submission" date="2020-06" db="EMBL/GenBank/DDBJ databases">
        <title>Nostoc edaphicum CCNP1411 genome.</title>
        <authorList>
            <person name="Fidor A."/>
            <person name="Grabski M."/>
            <person name="Gawor J."/>
            <person name="Gromadka R."/>
            <person name="Wegrzyn G."/>
            <person name="Mazur-Marzec H."/>
        </authorList>
    </citation>
    <scope>NUCLEOTIDE SEQUENCE [LARGE SCALE GENOMIC DNA]</scope>
    <source>
        <strain evidence="4">CCNP1411</strain>
        <plasmid evidence="4">pne_5</plasmid>
    </source>
</reference>
<dbReference type="CDD" id="cd13653">
    <property type="entry name" value="PBP2_phosphate_like_1"/>
    <property type="match status" value="1"/>
</dbReference>
<dbReference type="EMBL" id="CP054697">
    <property type="protein sequence ID" value="QMS86378.1"/>
    <property type="molecule type" value="Genomic_DNA"/>
</dbReference>
<dbReference type="Proteomes" id="UP000514713">
    <property type="component" value="Plasmid pNe_5"/>
</dbReference>
<name>A0A7D7L8T8_9NOSO</name>
<evidence type="ECO:0000256" key="1">
    <source>
        <dbReference type="ARBA" id="ARBA00022729"/>
    </source>
</evidence>
<evidence type="ECO:0000259" key="2">
    <source>
        <dbReference type="Pfam" id="PF12849"/>
    </source>
</evidence>
<dbReference type="SUPFAM" id="SSF53850">
    <property type="entry name" value="Periplasmic binding protein-like II"/>
    <property type="match status" value="1"/>
</dbReference>
<evidence type="ECO:0000313" key="3">
    <source>
        <dbReference type="EMBL" id="QMS86378.1"/>
    </source>
</evidence>
<sequence>MKQLKTLAFITVGFTICLGLLSCTQSSKTATQPTNQLQGKLVLTGSSTVAPLAAEIGKQFESEHPDVRVDVQTGGSSRGIADARTGVANIGMASRSLKEEEKDLQAFAIARDGIGIILHKENSIKSLSNQQVIDIYTGKINNWQQVSGKNAPITVVNKAEGRSTLELFLGYFKLKNSDIKSSVVIGDNQQGIKTVAGNPNAIGYVSIGTAEFSINNGDAIKLLPLNGVAATTENVRNGKFPLSRPLNLVTKTQPAGLDRAFIEFAQSPQVHEIVKKQDFVPVSK</sequence>
<feature type="domain" description="PBP" evidence="2">
    <location>
        <begin position="31"/>
        <end position="268"/>
    </location>
</feature>
<protein>
    <submittedName>
        <fullName evidence="3">Phosphate ABC transporter substrate-binding protein</fullName>
    </submittedName>
</protein>
<accession>A0A7D7L8T8</accession>
<dbReference type="Gene3D" id="3.40.190.10">
    <property type="entry name" value="Periplasmic binding protein-like II"/>
    <property type="match status" value="2"/>
</dbReference>
<dbReference type="InterPro" id="IPR050811">
    <property type="entry name" value="Phosphate_ABC_transporter"/>
</dbReference>
<dbReference type="RefSeq" id="WP_181927408.1">
    <property type="nucleotide sequence ID" value="NZ_CP054697.1"/>
</dbReference>
<keyword evidence="3" id="KW-0614">Plasmid</keyword>
<proteinExistence type="predicted"/>
<dbReference type="AlphaFoldDB" id="A0A7D7L8T8"/>
<dbReference type="Pfam" id="PF12849">
    <property type="entry name" value="PBP_like_2"/>
    <property type="match status" value="1"/>
</dbReference>
<evidence type="ECO:0000313" key="4">
    <source>
        <dbReference type="Proteomes" id="UP000514713"/>
    </source>
</evidence>
<gene>
    <name evidence="3" type="ORF">HUN01_01825</name>
</gene>
<dbReference type="PROSITE" id="PS51257">
    <property type="entry name" value="PROKAR_LIPOPROTEIN"/>
    <property type="match status" value="1"/>
</dbReference>
<dbReference type="PANTHER" id="PTHR30570:SF1">
    <property type="entry name" value="PHOSPHATE-BINDING PROTEIN PSTS"/>
    <property type="match status" value="1"/>
</dbReference>
<geneLocation type="plasmid" evidence="4">
    <name>pne_5</name>
</geneLocation>